<feature type="transmembrane region" description="Helical" evidence="1">
    <location>
        <begin position="99"/>
        <end position="123"/>
    </location>
</feature>
<dbReference type="Proteomes" id="UP000249890">
    <property type="component" value="Chromosome"/>
</dbReference>
<keyword evidence="3" id="KW-1185">Reference proteome</keyword>
<organism evidence="2 3">
    <name type="scientific">Paenibacillus donghaensis</name>
    <dbReference type="NCBI Taxonomy" id="414771"/>
    <lineage>
        <taxon>Bacteria</taxon>
        <taxon>Bacillati</taxon>
        <taxon>Bacillota</taxon>
        <taxon>Bacilli</taxon>
        <taxon>Bacillales</taxon>
        <taxon>Paenibacillaceae</taxon>
        <taxon>Paenibacillus</taxon>
    </lineage>
</organism>
<keyword evidence="1" id="KW-0812">Transmembrane</keyword>
<dbReference type="KEGG" id="pdh:B9T62_12315"/>
<evidence type="ECO:0000256" key="1">
    <source>
        <dbReference type="SAM" id="Phobius"/>
    </source>
</evidence>
<name>A0A2Z2KCM7_9BACL</name>
<dbReference type="AlphaFoldDB" id="A0A2Z2KCM7"/>
<sequence>MIEWLQQADGIWQYFVLFLLAAAPWLDVFLVVPLGIVAGLSPVAVAITGFAGNLLMTVLIGLFFKQLSDWRAKRREKKGIIAPSRKETRAKAVWERYGLPGLALLAPLILGTDLATILALSFGSSRVRVIQWMTVSLTVWTLAMTLGSVYGFGYMKWI</sequence>
<dbReference type="GO" id="GO:0003677">
    <property type="term" value="F:DNA binding"/>
    <property type="evidence" value="ECO:0007669"/>
    <property type="project" value="UniProtKB-KW"/>
</dbReference>
<evidence type="ECO:0000313" key="3">
    <source>
        <dbReference type="Proteomes" id="UP000249890"/>
    </source>
</evidence>
<dbReference type="RefSeq" id="WP_087915503.1">
    <property type="nucleotide sequence ID" value="NZ_CP021780.1"/>
</dbReference>
<reference evidence="2 3" key="1">
    <citation type="submission" date="2017-06" db="EMBL/GenBank/DDBJ databases">
        <title>Complete genome sequence of Paenibacillus donghaensis KCTC 13049T isolated from East Sea sediment, South Korea.</title>
        <authorList>
            <person name="Jung B.K."/>
            <person name="Hong S.-J."/>
            <person name="Shin J.-H."/>
        </authorList>
    </citation>
    <scope>NUCLEOTIDE SEQUENCE [LARGE SCALE GENOMIC DNA]</scope>
    <source>
        <strain evidence="2 3">KCTC 13049</strain>
    </source>
</reference>
<dbReference type="EMBL" id="CP021780">
    <property type="protein sequence ID" value="ASA21495.1"/>
    <property type="molecule type" value="Genomic_DNA"/>
</dbReference>
<gene>
    <name evidence="2" type="ORF">B9T62_12315</name>
</gene>
<protein>
    <submittedName>
        <fullName evidence="2">DNA-binding protein</fullName>
    </submittedName>
</protein>
<feature type="transmembrane region" description="Helical" evidence="1">
    <location>
        <begin position="129"/>
        <end position="152"/>
    </location>
</feature>
<dbReference type="Pfam" id="PF06695">
    <property type="entry name" value="Sm_multidrug_ex"/>
    <property type="match status" value="1"/>
</dbReference>
<feature type="transmembrane region" description="Helical" evidence="1">
    <location>
        <begin position="12"/>
        <end position="37"/>
    </location>
</feature>
<feature type="transmembrane region" description="Helical" evidence="1">
    <location>
        <begin position="43"/>
        <end position="64"/>
    </location>
</feature>
<keyword evidence="1" id="KW-1133">Transmembrane helix</keyword>
<keyword evidence="2" id="KW-0238">DNA-binding</keyword>
<evidence type="ECO:0000313" key="2">
    <source>
        <dbReference type="EMBL" id="ASA21495.1"/>
    </source>
</evidence>
<keyword evidence="1" id="KW-0472">Membrane</keyword>
<proteinExistence type="predicted"/>
<dbReference type="InterPro" id="IPR009577">
    <property type="entry name" value="Sm_multidrug_ex"/>
</dbReference>
<accession>A0A2Z2KCM7</accession>
<dbReference type="OrthoDB" id="6400183at2"/>